<accession>A0A1F7IQB4</accession>
<proteinExistence type="inferred from homology"/>
<dbReference type="Proteomes" id="UP000178040">
    <property type="component" value="Unassembled WGS sequence"/>
</dbReference>
<dbReference type="AlphaFoldDB" id="A0A1F7IQB4"/>
<comment type="caution">
    <text evidence="3">The sequence shown here is derived from an EMBL/GenBank/DDBJ whole genome shotgun (WGS) entry which is preliminary data.</text>
</comment>
<dbReference type="InterPro" id="IPR024654">
    <property type="entry name" value="Calcineurin-like_PHP_lpxH"/>
</dbReference>
<sequence>MKILVFSDSHLTEKFEEKKFNFLKKIIRQADQVVINGDFWDGYLTTFDRFISSGWSKLFPLLKAKKTVYLYGNHDRKSYMDKNADLFSDLQTYSYRLKLNGKTFKFEHGNNLHPLLDEKLPRSINKLNTIIIGFLLERFSSLKFILKRANKIMKRINKKNSNKNEILVCGHSHWAEIDLKSQFINTGFIENGVAKYLLIDDEKIIPKEEWYD</sequence>
<evidence type="ECO:0000313" key="3">
    <source>
        <dbReference type="EMBL" id="OGK45502.1"/>
    </source>
</evidence>
<reference evidence="3 4" key="1">
    <citation type="journal article" date="2016" name="Nat. Commun.">
        <title>Thousands of microbial genomes shed light on interconnected biogeochemical processes in an aquifer system.</title>
        <authorList>
            <person name="Anantharaman K."/>
            <person name="Brown C.T."/>
            <person name="Hug L.A."/>
            <person name="Sharon I."/>
            <person name="Castelle C.J."/>
            <person name="Probst A.J."/>
            <person name="Thomas B.C."/>
            <person name="Singh A."/>
            <person name="Wilkins M.J."/>
            <person name="Karaoz U."/>
            <person name="Brodie E.L."/>
            <person name="Williams K.H."/>
            <person name="Hubbard S.S."/>
            <person name="Banfield J.F."/>
        </authorList>
    </citation>
    <scope>NUCLEOTIDE SEQUENCE [LARGE SCALE GENOMIC DNA]</scope>
</reference>
<name>A0A1F7IQB4_9BACT</name>
<protein>
    <recommendedName>
        <fullName evidence="2">Calcineurin-like phosphoesterase domain-containing protein</fullName>
    </recommendedName>
</protein>
<dbReference type="EMBL" id="MGAI01000006">
    <property type="protein sequence ID" value="OGK45502.1"/>
    <property type="molecule type" value="Genomic_DNA"/>
</dbReference>
<evidence type="ECO:0000256" key="1">
    <source>
        <dbReference type="ARBA" id="ARBA00008950"/>
    </source>
</evidence>
<dbReference type="SUPFAM" id="SSF56300">
    <property type="entry name" value="Metallo-dependent phosphatases"/>
    <property type="match status" value="1"/>
</dbReference>
<dbReference type="InterPro" id="IPR029052">
    <property type="entry name" value="Metallo-depent_PP-like"/>
</dbReference>
<comment type="similarity">
    <text evidence="1">Belongs to the metallophosphoesterase superfamily. YfcE family.</text>
</comment>
<feature type="domain" description="Calcineurin-like phosphoesterase" evidence="2">
    <location>
        <begin position="1"/>
        <end position="187"/>
    </location>
</feature>
<organism evidence="3 4">
    <name type="scientific">Candidatus Roizmanbacteria bacterium RIFCSPLOWO2_01_FULL_37_16</name>
    <dbReference type="NCBI Taxonomy" id="1802058"/>
    <lineage>
        <taxon>Bacteria</taxon>
        <taxon>Candidatus Roizmaniibacteriota</taxon>
    </lineage>
</organism>
<dbReference type="Gene3D" id="3.60.21.10">
    <property type="match status" value="1"/>
</dbReference>
<dbReference type="Pfam" id="PF12850">
    <property type="entry name" value="Metallophos_2"/>
    <property type="match status" value="1"/>
</dbReference>
<gene>
    <name evidence="3" type="ORF">A3B40_00605</name>
</gene>
<evidence type="ECO:0000313" key="4">
    <source>
        <dbReference type="Proteomes" id="UP000178040"/>
    </source>
</evidence>
<evidence type="ECO:0000259" key="2">
    <source>
        <dbReference type="Pfam" id="PF12850"/>
    </source>
</evidence>